<evidence type="ECO:0000313" key="4">
    <source>
        <dbReference type="Proteomes" id="UP001272987"/>
    </source>
</evidence>
<proteinExistence type="predicted"/>
<dbReference type="EMBL" id="JARAWC010000013">
    <property type="protein sequence ID" value="MDX2961822.1"/>
    <property type="molecule type" value="Genomic_DNA"/>
</dbReference>
<evidence type="ECO:0000313" key="2">
    <source>
        <dbReference type="EMBL" id="MDX2961822.1"/>
    </source>
</evidence>
<dbReference type="GeneID" id="69813621"/>
<keyword evidence="4" id="KW-1185">Reference proteome</keyword>
<protein>
    <submittedName>
        <fullName evidence="2">Uncharacterized protein</fullName>
    </submittedName>
</protein>
<gene>
    <name evidence="2" type="ORF">PV399_19190</name>
    <name evidence="3" type="ORF">PV666_36970</name>
</gene>
<reference evidence="2 4" key="1">
    <citation type="journal article" date="2023" name="Microb. Genom.">
        <title>Mesoterricola silvestris gen. nov., sp. nov., Mesoterricola sediminis sp. nov., Geothrix oryzae sp. nov., Geothrix edaphica sp. nov., Geothrix rubra sp. nov., and Geothrix limicola sp. nov., six novel members of Acidobacteriota isolated from soils.</title>
        <authorList>
            <person name="Weisberg A.J."/>
            <person name="Pearce E."/>
            <person name="Kramer C.G."/>
            <person name="Chang J.H."/>
            <person name="Clarke C.R."/>
        </authorList>
    </citation>
    <scope>NUCLEOTIDE SEQUENCE</scope>
    <source>
        <strain evidence="3 4">NB05-1H</strain>
        <strain evidence="2">NRRL_B-16521</strain>
    </source>
</reference>
<evidence type="ECO:0000313" key="3">
    <source>
        <dbReference type="EMBL" id="MDX3023431.1"/>
    </source>
</evidence>
<comment type="caution">
    <text evidence="2">The sequence shown here is derived from an EMBL/GenBank/DDBJ whole genome shotgun (WGS) entry which is preliminary data.</text>
</comment>
<evidence type="ECO:0000256" key="1">
    <source>
        <dbReference type="SAM" id="MobiDB-lite"/>
    </source>
</evidence>
<dbReference type="EMBL" id="JARAWP010000027">
    <property type="protein sequence ID" value="MDX3023431.1"/>
    <property type="molecule type" value="Genomic_DNA"/>
</dbReference>
<sequence>MVRKREADSDGVPPSHLRLASPYDPDARWSAKGDELFWLGCKVHLTETCDTDSTDSTDSTGTDGNTGGAVDAGPTAGGAPNLITDVATTVSTAPDVTATVGIQRRLTEHQVKPGEHYLDSG</sequence>
<dbReference type="Proteomes" id="UP001282288">
    <property type="component" value="Unassembled WGS sequence"/>
</dbReference>
<accession>A0AAP6BC89</accession>
<dbReference type="RefSeq" id="WP_010360453.1">
    <property type="nucleotide sequence ID" value="NZ_CP122369.1"/>
</dbReference>
<evidence type="ECO:0000313" key="5">
    <source>
        <dbReference type="Proteomes" id="UP001282288"/>
    </source>
</evidence>
<name>A0AAP6BC89_9ACTN</name>
<feature type="region of interest" description="Disordered" evidence="1">
    <location>
        <begin position="48"/>
        <end position="80"/>
    </location>
</feature>
<organism evidence="2 5">
    <name type="scientific">Streptomyces acidiscabies</name>
    <dbReference type="NCBI Taxonomy" id="42234"/>
    <lineage>
        <taxon>Bacteria</taxon>
        <taxon>Bacillati</taxon>
        <taxon>Actinomycetota</taxon>
        <taxon>Actinomycetes</taxon>
        <taxon>Kitasatosporales</taxon>
        <taxon>Streptomycetaceae</taxon>
        <taxon>Streptomyces</taxon>
    </lineage>
</organism>
<dbReference type="Proteomes" id="UP001272987">
    <property type="component" value="Unassembled WGS sequence"/>
</dbReference>
<feature type="region of interest" description="Disordered" evidence="1">
    <location>
        <begin position="1"/>
        <end position="25"/>
    </location>
</feature>
<dbReference type="AlphaFoldDB" id="A0AAP6BC89"/>